<evidence type="ECO:0000256" key="4">
    <source>
        <dbReference type="ARBA" id="ARBA00023150"/>
    </source>
</evidence>
<dbReference type="InterPro" id="IPR005111">
    <property type="entry name" value="MoeA_C_domain_IV"/>
</dbReference>
<protein>
    <recommendedName>
        <fullName evidence="7">MoaB/Mog domain-containing protein</fullName>
    </recommendedName>
</protein>
<dbReference type="GO" id="GO:0061598">
    <property type="term" value="F:molybdopterin adenylyltransferase activity"/>
    <property type="evidence" value="ECO:0007669"/>
    <property type="project" value="UniProtKB-UniRule"/>
</dbReference>
<keyword evidence="4 5" id="KW-0501">Molybdenum cofactor biosynthesis</keyword>
<dbReference type="OrthoDB" id="4349954at2759"/>
<reference evidence="9" key="1">
    <citation type="submission" date="2013-05" db="EMBL/GenBank/DDBJ databases">
        <title>The Genome sequence of Mucor circinelloides f. circinelloides 1006PhL.</title>
        <authorList>
            <consortium name="The Broad Institute Genomics Platform"/>
            <person name="Cuomo C."/>
            <person name="Earl A."/>
            <person name="Findley K."/>
            <person name="Lee S.C."/>
            <person name="Walker B."/>
            <person name="Young S."/>
            <person name="Zeng Q."/>
            <person name="Gargeya S."/>
            <person name="Fitzgerald M."/>
            <person name="Haas B."/>
            <person name="Abouelleil A."/>
            <person name="Allen A.W."/>
            <person name="Alvarado L."/>
            <person name="Arachchi H.M."/>
            <person name="Berlin A.M."/>
            <person name="Chapman S.B."/>
            <person name="Gainer-Dewar J."/>
            <person name="Goldberg J."/>
            <person name="Griggs A."/>
            <person name="Gujja S."/>
            <person name="Hansen M."/>
            <person name="Howarth C."/>
            <person name="Imamovic A."/>
            <person name="Ireland A."/>
            <person name="Larimer J."/>
            <person name="McCowan C."/>
            <person name="Murphy C."/>
            <person name="Pearson M."/>
            <person name="Poon T.W."/>
            <person name="Priest M."/>
            <person name="Roberts A."/>
            <person name="Saif S."/>
            <person name="Shea T."/>
            <person name="Sisk P."/>
            <person name="Sykes S."/>
            <person name="Wortman J."/>
            <person name="Nusbaum C."/>
            <person name="Birren B."/>
        </authorList>
    </citation>
    <scope>NUCLEOTIDE SEQUENCE [LARGE SCALE GENOMIC DNA]</scope>
    <source>
        <strain evidence="9">1006PhL</strain>
    </source>
</reference>
<dbReference type="GO" id="GO:0005524">
    <property type="term" value="F:ATP binding"/>
    <property type="evidence" value="ECO:0007669"/>
    <property type="project" value="UniProtKB-UniRule"/>
</dbReference>
<comment type="similarity">
    <text evidence="5">Belongs to the MoeA family.</text>
</comment>
<keyword evidence="5" id="KW-0808">Transferase</keyword>
<dbReference type="GO" id="GO:0006777">
    <property type="term" value="P:Mo-molybdopterin cofactor biosynthetic process"/>
    <property type="evidence" value="ECO:0007669"/>
    <property type="project" value="UniProtKB-UniRule"/>
</dbReference>
<gene>
    <name evidence="8" type="ORF">HMPREF1544_10912</name>
</gene>
<dbReference type="Pfam" id="PF00994">
    <property type="entry name" value="MoCF_biosynth"/>
    <property type="match status" value="2"/>
</dbReference>
<dbReference type="InterPro" id="IPR036425">
    <property type="entry name" value="MoaB/Mog-like_dom_sf"/>
</dbReference>
<comment type="pathway">
    <text evidence="1 5">Cofactor biosynthesis; molybdopterin biosynthesis.</text>
</comment>
<sequence length="645" mass="69080">MAAPYTIGIITVSDTAAQDNTHDKSGPLLKELFESDAKYAVQEHAIVPDQAEDIASLVTKWSDVGINAIILTGGTGFSERDITPEAIKPLLTKETTGITQLLLSTSLAITPFAALSRPITGIRNKTLIITLPGSPKACKENMEAVFKVLPHALDLILGRSVKKMHNKMQQPEQKMATTIQSGGSGHVCTHHHDQEGHPSQTGLSASLDTPVSRRARSSPYPLIPVEKAHKIVAQYSNTLNVVSVPVSQFLPGYVLAEDVVSLEPVPGYRASIVDGYAIHVEDGPGVYEIESISLAQTGSDQEQPKVLSRGKIARVATGGMVPDGANAVIMVEDTRLVKSSPSGEEELQVEILVGARPGDNIREIGSDCAVGQIVGHKGQRIGAELGVLASVGVRHVKVFRKPRVGVLSSGNEVLDHIHTDQLKPGQIRDTNRITLLAAIQAAGFEAVDLGIVDDNVDDIVERLEEATAKVDVLLTTGGVSMGEADFMKPILEQKMDATVHFGRVMMKPGKPTTFATIPQGPKRPPKLVFALPGNPVSATVAFHLFVLPALRRMAGWVKPENVLVPVQIQDTIQLDPRPEFHRVQVSIGAQGNMVAESTGKQQSSRMLSMVEANGLLQLPMKTPELSQLAKGTTVPCILIGTLINH</sequence>
<dbReference type="FunFam" id="3.40.980.10:FF:000001">
    <property type="entry name" value="Molybdopterin molybdenumtransferase"/>
    <property type="match status" value="1"/>
</dbReference>
<dbReference type="OMA" id="ESPYPMI"/>
<dbReference type="PROSITE" id="PS01079">
    <property type="entry name" value="MOCF_BIOSYNTHESIS_2"/>
    <property type="match status" value="1"/>
</dbReference>
<dbReference type="GO" id="GO:0061599">
    <property type="term" value="F:molybdopterin molybdotransferase activity"/>
    <property type="evidence" value="ECO:0007669"/>
    <property type="project" value="UniProtKB-UniRule"/>
</dbReference>
<dbReference type="Gene3D" id="2.170.190.11">
    <property type="entry name" value="Molybdopterin biosynthesis moea protein, domain 3"/>
    <property type="match status" value="1"/>
</dbReference>
<evidence type="ECO:0000313" key="9">
    <source>
        <dbReference type="Proteomes" id="UP000014254"/>
    </source>
</evidence>
<comment type="catalytic activity">
    <reaction evidence="5">
        <text>adenylyl-molybdopterin + molybdate = Mo-molybdopterin + AMP + H(+)</text>
        <dbReference type="Rhea" id="RHEA:35047"/>
        <dbReference type="ChEBI" id="CHEBI:15378"/>
        <dbReference type="ChEBI" id="CHEBI:36264"/>
        <dbReference type="ChEBI" id="CHEBI:62727"/>
        <dbReference type="ChEBI" id="CHEBI:71302"/>
        <dbReference type="ChEBI" id="CHEBI:456215"/>
    </reaction>
</comment>
<keyword evidence="5" id="KW-0479">Metal-binding</keyword>
<dbReference type="Gene3D" id="3.40.980.10">
    <property type="entry name" value="MoaB/Mog-like domain"/>
    <property type="match status" value="2"/>
</dbReference>
<organism evidence="8 9">
    <name type="scientific">Mucor circinelloides f. circinelloides (strain 1006PhL)</name>
    <name type="common">Mucormycosis agent</name>
    <name type="synonym">Calyptromyces circinelloides</name>
    <dbReference type="NCBI Taxonomy" id="1220926"/>
    <lineage>
        <taxon>Eukaryota</taxon>
        <taxon>Fungi</taxon>
        <taxon>Fungi incertae sedis</taxon>
        <taxon>Mucoromycota</taxon>
        <taxon>Mucoromycotina</taxon>
        <taxon>Mucoromycetes</taxon>
        <taxon>Mucorales</taxon>
        <taxon>Mucorineae</taxon>
        <taxon>Mucoraceae</taxon>
        <taxon>Mucor</taxon>
    </lineage>
</organism>
<dbReference type="SUPFAM" id="SSF63882">
    <property type="entry name" value="MoeA N-terminal region -like"/>
    <property type="match status" value="1"/>
</dbReference>
<dbReference type="FunFam" id="2.170.190.11:FF:000001">
    <property type="entry name" value="Molybdopterin molybdenumtransferase"/>
    <property type="match status" value="1"/>
</dbReference>
<dbReference type="InterPro" id="IPR008284">
    <property type="entry name" value="MoCF_biosynth_CS"/>
</dbReference>
<dbReference type="NCBIfam" id="TIGR00177">
    <property type="entry name" value="molyb_syn"/>
    <property type="match status" value="2"/>
</dbReference>
<accession>S2JRG0</accession>
<dbReference type="SUPFAM" id="SSF63867">
    <property type="entry name" value="MoeA C-terminal domain-like"/>
    <property type="match status" value="1"/>
</dbReference>
<dbReference type="AlphaFoldDB" id="S2JRG0"/>
<dbReference type="CDD" id="cd00887">
    <property type="entry name" value="MoeA"/>
    <property type="match status" value="1"/>
</dbReference>
<comment type="similarity">
    <text evidence="2">In the N-terminal section; belongs to the MoaB/Mog family.</text>
</comment>
<comment type="catalytic activity">
    <reaction evidence="5">
        <text>molybdopterin + ATP + H(+) = adenylyl-molybdopterin + diphosphate</text>
        <dbReference type="Rhea" id="RHEA:31331"/>
        <dbReference type="ChEBI" id="CHEBI:15378"/>
        <dbReference type="ChEBI" id="CHEBI:30616"/>
        <dbReference type="ChEBI" id="CHEBI:33019"/>
        <dbReference type="ChEBI" id="CHEBI:58698"/>
        <dbReference type="ChEBI" id="CHEBI:62727"/>
    </reaction>
</comment>
<feature type="compositionally biased region" description="Polar residues" evidence="6">
    <location>
        <begin position="197"/>
        <end position="207"/>
    </location>
</feature>
<proteinExistence type="inferred from homology"/>
<keyword evidence="5" id="KW-0500">Molybdenum</keyword>
<dbReference type="InterPro" id="IPR005110">
    <property type="entry name" value="MoeA_linker/N"/>
</dbReference>
<dbReference type="UniPathway" id="UPA00344"/>
<evidence type="ECO:0000256" key="1">
    <source>
        <dbReference type="ARBA" id="ARBA00005046"/>
    </source>
</evidence>
<dbReference type="InterPro" id="IPR036688">
    <property type="entry name" value="MoeA_C_domain_IV_sf"/>
</dbReference>
<dbReference type="PANTHER" id="PTHR10192:SF5">
    <property type="entry name" value="GEPHYRIN"/>
    <property type="match status" value="1"/>
</dbReference>
<dbReference type="InterPro" id="IPR038987">
    <property type="entry name" value="MoeA-like"/>
</dbReference>
<evidence type="ECO:0000313" key="8">
    <source>
        <dbReference type="EMBL" id="EPB82365.1"/>
    </source>
</evidence>
<dbReference type="NCBIfam" id="NF045515">
    <property type="entry name" value="Glp_gephyrin"/>
    <property type="match status" value="1"/>
</dbReference>
<dbReference type="GO" id="GO:0046872">
    <property type="term" value="F:metal ion binding"/>
    <property type="evidence" value="ECO:0007669"/>
    <property type="project" value="UniProtKB-UniRule"/>
</dbReference>
<dbReference type="GO" id="GO:0005829">
    <property type="term" value="C:cytosol"/>
    <property type="evidence" value="ECO:0007669"/>
    <property type="project" value="TreeGrafter"/>
</dbReference>
<dbReference type="Gene3D" id="2.40.340.10">
    <property type="entry name" value="MoeA, C-terminal, domain IV"/>
    <property type="match status" value="1"/>
</dbReference>
<keyword evidence="9" id="KW-1185">Reference proteome</keyword>
<dbReference type="STRING" id="1220926.S2JRG0"/>
<dbReference type="Proteomes" id="UP000014254">
    <property type="component" value="Unassembled WGS sequence"/>
</dbReference>
<dbReference type="Gene3D" id="3.90.105.10">
    <property type="entry name" value="Molybdopterin biosynthesis moea protein, domain 2"/>
    <property type="match status" value="1"/>
</dbReference>
<evidence type="ECO:0000256" key="2">
    <source>
        <dbReference type="ARBA" id="ARBA00007589"/>
    </source>
</evidence>
<dbReference type="EMBL" id="KE124118">
    <property type="protein sequence ID" value="EPB82365.1"/>
    <property type="molecule type" value="Genomic_DNA"/>
</dbReference>
<dbReference type="CDD" id="cd00886">
    <property type="entry name" value="MogA_MoaB"/>
    <property type="match status" value="1"/>
</dbReference>
<dbReference type="Pfam" id="PF03454">
    <property type="entry name" value="MoeA_C"/>
    <property type="match status" value="1"/>
</dbReference>
<dbReference type="PROSITE" id="PS01078">
    <property type="entry name" value="MOCF_BIOSYNTHESIS_1"/>
    <property type="match status" value="1"/>
</dbReference>
<feature type="domain" description="MoaB/Mog" evidence="7">
    <location>
        <begin position="8"/>
        <end position="152"/>
    </location>
</feature>
<dbReference type="SMART" id="SM00852">
    <property type="entry name" value="MoCF_biosynth"/>
    <property type="match status" value="2"/>
</dbReference>
<evidence type="ECO:0000256" key="3">
    <source>
        <dbReference type="ARBA" id="ARBA00008339"/>
    </source>
</evidence>
<dbReference type="InParanoid" id="S2JRG0"/>
<evidence type="ECO:0000256" key="6">
    <source>
        <dbReference type="SAM" id="MobiDB-lite"/>
    </source>
</evidence>
<name>S2JRG0_MUCC1</name>
<feature type="domain" description="MoaB/Mog" evidence="7">
    <location>
        <begin position="405"/>
        <end position="552"/>
    </location>
</feature>
<dbReference type="eggNOG" id="KOG2371">
    <property type="taxonomic scope" value="Eukaryota"/>
</dbReference>
<keyword evidence="5" id="KW-0460">Magnesium</keyword>
<evidence type="ECO:0000259" key="7">
    <source>
        <dbReference type="SMART" id="SM00852"/>
    </source>
</evidence>
<dbReference type="SUPFAM" id="SSF53218">
    <property type="entry name" value="Molybdenum cofactor biosynthesis proteins"/>
    <property type="match status" value="2"/>
</dbReference>
<dbReference type="InterPro" id="IPR036135">
    <property type="entry name" value="MoeA_linker/N_sf"/>
</dbReference>
<dbReference type="InterPro" id="IPR001453">
    <property type="entry name" value="MoaB/Mog_dom"/>
</dbReference>
<dbReference type="Pfam" id="PF03453">
    <property type="entry name" value="MoeA_N"/>
    <property type="match status" value="1"/>
</dbReference>
<feature type="region of interest" description="Disordered" evidence="6">
    <location>
        <begin position="179"/>
        <end position="207"/>
    </location>
</feature>
<dbReference type="PANTHER" id="PTHR10192">
    <property type="entry name" value="MOLYBDOPTERIN BIOSYNTHESIS PROTEIN"/>
    <property type="match status" value="1"/>
</dbReference>
<evidence type="ECO:0000256" key="5">
    <source>
        <dbReference type="RuleBase" id="RU365090"/>
    </source>
</evidence>
<comment type="cofactor">
    <cofactor evidence="5">
        <name>Mg(2+)</name>
        <dbReference type="ChEBI" id="CHEBI:18420"/>
    </cofactor>
</comment>
<dbReference type="VEuPathDB" id="FungiDB:HMPREF1544_10912"/>
<comment type="similarity">
    <text evidence="3">In the C-terminal section; belongs to the MoeA family.</text>
</comment>
<comment type="function">
    <text evidence="5">Catalyzes two steps in the biosynthesis of the molybdenum cofactor. In the first step, molybdopterin is adenylated. Subsequently, molybdate is inserted into adenylated molybdopterin and AMP is released.</text>
</comment>